<organism evidence="3 4">
    <name type="scientific">SAR92 clade bacterium H455</name>
    <dbReference type="NCBI Taxonomy" id="2974818"/>
    <lineage>
        <taxon>Bacteria</taxon>
        <taxon>Pseudomonadati</taxon>
        <taxon>Pseudomonadota</taxon>
        <taxon>Gammaproteobacteria</taxon>
        <taxon>Cellvibrionales</taxon>
        <taxon>Porticoccaceae</taxon>
        <taxon>SAR92 clade</taxon>
    </lineage>
</organism>
<dbReference type="EMBL" id="CP103416">
    <property type="protein sequence ID" value="UVW35629.1"/>
    <property type="molecule type" value="Genomic_DNA"/>
</dbReference>
<keyword evidence="4" id="KW-1185">Reference proteome</keyword>
<proteinExistence type="predicted"/>
<feature type="transmembrane region" description="Helical" evidence="1">
    <location>
        <begin position="237"/>
        <end position="258"/>
    </location>
</feature>
<evidence type="ECO:0000313" key="3">
    <source>
        <dbReference type="EMBL" id="UVW35629.1"/>
    </source>
</evidence>
<dbReference type="Proteomes" id="UP001059934">
    <property type="component" value="Chromosome"/>
</dbReference>
<sequence>MTSLLASAAIAIYLLAFGYQVLQLRKQINIPTLALEIATGLAIVLHSLAVADFLFSSEGLDLSLLKIFALISLIINVVMFFSGLKKPIHSLNLFLFPISALAIAAALSSTSTKAAVMLAPSMQLHVLLSILAYSLLAMAALQAALMGYQNWQLKHKHQNLLMRTFPPLQSMEALLFELIWAGEIMLTLSLLSGFIFYEDFFAQKLLHKVAFSLVAWAFFGVLLWGRQFQGWRGKTAVRWTWAGFIAIVLGYVGSKVVLEFLLV</sequence>
<feature type="transmembrane region" description="Helical" evidence="1">
    <location>
        <begin position="130"/>
        <end position="153"/>
    </location>
</feature>
<accession>A0ABY5TQP4</accession>
<feature type="transmembrane region" description="Helical" evidence="1">
    <location>
        <begin position="67"/>
        <end position="84"/>
    </location>
</feature>
<dbReference type="Pfam" id="PF01578">
    <property type="entry name" value="Cytochrom_C_asm"/>
    <property type="match status" value="1"/>
</dbReference>
<dbReference type="PANTHER" id="PTHR38034">
    <property type="entry name" value="INNER MEMBRANE PROTEIN YPJD"/>
    <property type="match status" value="1"/>
</dbReference>
<dbReference type="InterPro" id="IPR002541">
    <property type="entry name" value="Cyt_c_assembly"/>
</dbReference>
<evidence type="ECO:0000256" key="1">
    <source>
        <dbReference type="SAM" id="Phobius"/>
    </source>
</evidence>
<feature type="transmembrane region" description="Helical" evidence="1">
    <location>
        <begin position="34"/>
        <end position="55"/>
    </location>
</feature>
<dbReference type="PANTHER" id="PTHR38034:SF1">
    <property type="entry name" value="INNER MEMBRANE PROTEIN YPJD"/>
    <property type="match status" value="1"/>
</dbReference>
<gene>
    <name evidence="3" type="primary">ccsA</name>
    <name evidence="3" type="ORF">NYF23_03215</name>
</gene>
<keyword evidence="1" id="KW-0812">Transmembrane</keyword>
<keyword evidence="1" id="KW-0472">Membrane</keyword>
<feature type="domain" description="Cytochrome c assembly protein" evidence="2">
    <location>
        <begin position="41"/>
        <end position="261"/>
    </location>
</feature>
<feature type="transmembrane region" description="Helical" evidence="1">
    <location>
        <begin position="6"/>
        <end position="22"/>
    </location>
</feature>
<feature type="transmembrane region" description="Helical" evidence="1">
    <location>
        <begin position="91"/>
        <end position="110"/>
    </location>
</feature>
<reference evidence="3" key="1">
    <citation type="submission" date="2022-08" db="EMBL/GenBank/DDBJ databases">
        <title>Catabolic pathway analysis in culturable SAR92 clade bacteria reveals their overlooked roles in DMSP degradation in coastal seas.</title>
        <authorList>
            <person name="He X."/>
            <person name="Zhang X."/>
            <person name="Zhang Y."/>
        </authorList>
    </citation>
    <scope>NUCLEOTIDE SEQUENCE</scope>
    <source>
        <strain evidence="3">H455</strain>
    </source>
</reference>
<keyword evidence="1" id="KW-1133">Transmembrane helix</keyword>
<feature type="transmembrane region" description="Helical" evidence="1">
    <location>
        <begin position="174"/>
        <end position="197"/>
    </location>
</feature>
<evidence type="ECO:0000313" key="4">
    <source>
        <dbReference type="Proteomes" id="UP001059934"/>
    </source>
</evidence>
<dbReference type="InterPro" id="IPR052372">
    <property type="entry name" value="YpjD/HemX"/>
</dbReference>
<protein>
    <submittedName>
        <fullName evidence="3">Cytochrome c biogenesis protein CcsA</fullName>
    </submittedName>
</protein>
<evidence type="ECO:0000259" key="2">
    <source>
        <dbReference type="Pfam" id="PF01578"/>
    </source>
</evidence>
<feature type="transmembrane region" description="Helical" evidence="1">
    <location>
        <begin position="209"/>
        <end position="225"/>
    </location>
</feature>
<name>A0ABY5TQP4_9GAMM</name>